<keyword evidence="3" id="KW-1185">Reference proteome</keyword>
<keyword evidence="1" id="KW-0472">Membrane</keyword>
<evidence type="ECO:0000313" key="3">
    <source>
        <dbReference type="Proteomes" id="UP001218895"/>
    </source>
</evidence>
<dbReference type="AlphaFoldDB" id="A0AAF0JLS0"/>
<keyword evidence="1" id="KW-0812">Transmembrane</keyword>
<dbReference type="Proteomes" id="UP001218895">
    <property type="component" value="Chromosome"/>
</dbReference>
<evidence type="ECO:0000313" key="2">
    <source>
        <dbReference type="EMBL" id="WFN36402.1"/>
    </source>
</evidence>
<gene>
    <name evidence="2" type="ORF">L1994_09670</name>
</gene>
<dbReference type="EMBL" id="CP091092">
    <property type="protein sequence ID" value="WFN36402.1"/>
    <property type="molecule type" value="Genomic_DNA"/>
</dbReference>
<accession>A0AAF0JLS0</accession>
<feature type="transmembrane region" description="Helical" evidence="1">
    <location>
        <begin position="151"/>
        <end position="175"/>
    </location>
</feature>
<proteinExistence type="predicted"/>
<reference evidence="2" key="1">
    <citation type="submission" date="2022-01" db="EMBL/GenBank/DDBJ databases">
        <title>Complete genome of Methanomicrobium antiquum DSM 21220.</title>
        <authorList>
            <person name="Chen S.-C."/>
            <person name="You Y.-T."/>
            <person name="Zhou Y.-Z."/>
            <person name="Lai M.-C."/>
        </authorList>
    </citation>
    <scope>NUCLEOTIDE SEQUENCE</scope>
    <source>
        <strain evidence="2">DSM 21220</strain>
    </source>
</reference>
<feature type="transmembrane region" description="Helical" evidence="1">
    <location>
        <begin position="91"/>
        <end position="108"/>
    </location>
</feature>
<sequence length="188" mass="21664">MFILIILPFLLSLSLYVLLMNLNSKFKKIILVSTFYAVTFIIIAYSMNHLQFENYFVILLGLLLLSLSIACPSVITIFYFEKTFQKKYEMIEALFFPLAAIPYLAFFIRPELIEGQPLPPDFFQSMLPLFGWIFDLAFKDANLSINYDTSIIVGLISYLGIFFEILISLFILCIIMRKIKETADDVGS</sequence>
<feature type="transmembrane region" description="Helical" evidence="1">
    <location>
        <begin position="54"/>
        <end position="79"/>
    </location>
</feature>
<keyword evidence="1" id="KW-1133">Transmembrane helix</keyword>
<evidence type="ECO:0000256" key="1">
    <source>
        <dbReference type="SAM" id="Phobius"/>
    </source>
</evidence>
<dbReference type="RefSeq" id="WP_278099239.1">
    <property type="nucleotide sequence ID" value="NZ_CP091092.1"/>
</dbReference>
<feature type="transmembrane region" description="Helical" evidence="1">
    <location>
        <begin position="6"/>
        <end position="22"/>
    </location>
</feature>
<protein>
    <submittedName>
        <fullName evidence="2">Uncharacterized protein</fullName>
    </submittedName>
</protein>
<dbReference type="GeneID" id="79950666"/>
<dbReference type="KEGG" id="manq:L1994_09670"/>
<feature type="transmembrane region" description="Helical" evidence="1">
    <location>
        <begin position="29"/>
        <end position="48"/>
    </location>
</feature>
<name>A0AAF0JLS0_9EURY</name>
<organism evidence="2 3">
    <name type="scientific">Methanomicrobium antiquum</name>
    <dbReference type="NCBI Taxonomy" id="487686"/>
    <lineage>
        <taxon>Archaea</taxon>
        <taxon>Methanobacteriati</taxon>
        <taxon>Methanobacteriota</taxon>
        <taxon>Stenosarchaea group</taxon>
        <taxon>Methanomicrobia</taxon>
        <taxon>Methanomicrobiales</taxon>
        <taxon>Methanomicrobiaceae</taxon>
        <taxon>Methanomicrobium</taxon>
    </lineage>
</organism>